<dbReference type="InterPro" id="IPR036837">
    <property type="entry name" value="Cation_efflux_CTD_sf"/>
</dbReference>
<evidence type="ECO:0000256" key="7">
    <source>
        <dbReference type="SAM" id="Phobius"/>
    </source>
</evidence>
<dbReference type="InterPro" id="IPR002524">
    <property type="entry name" value="Cation_efflux"/>
</dbReference>
<evidence type="ECO:0000256" key="6">
    <source>
        <dbReference type="ARBA" id="ARBA00023136"/>
    </source>
</evidence>
<reference evidence="10" key="1">
    <citation type="submission" date="2017-02" db="EMBL/GenBank/DDBJ databases">
        <authorList>
            <person name="Regsiter A."/>
            <person name="William W."/>
        </authorList>
    </citation>
    <scope>NUCLEOTIDE SEQUENCE</scope>
    <source>
        <strain evidence="10">BdmA 4</strain>
    </source>
</reference>
<keyword evidence="5 7" id="KW-1133">Transmembrane helix</keyword>
<feature type="domain" description="Cation efflux protein transmembrane" evidence="8">
    <location>
        <begin position="53"/>
        <end position="112"/>
    </location>
</feature>
<dbReference type="InterPro" id="IPR027470">
    <property type="entry name" value="Cation_efflux_CTD"/>
</dbReference>
<keyword evidence="4 7" id="KW-0812">Transmembrane</keyword>
<evidence type="ECO:0000313" key="10">
    <source>
        <dbReference type="EMBL" id="SLM19803.1"/>
    </source>
</evidence>
<evidence type="ECO:0000256" key="2">
    <source>
        <dbReference type="ARBA" id="ARBA00008114"/>
    </source>
</evidence>
<evidence type="ECO:0000256" key="5">
    <source>
        <dbReference type="ARBA" id="ARBA00022989"/>
    </source>
</evidence>
<comment type="subcellular location">
    <subcellularLocation>
        <location evidence="1">Membrane</location>
        <topology evidence="1">Multi-pass membrane protein</topology>
    </subcellularLocation>
</comment>
<protein>
    <submittedName>
        <fullName evidence="10">Uncharacterized protein</fullName>
    </submittedName>
</protein>
<dbReference type="NCBIfam" id="TIGR01297">
    <property type="entry name" value="CDF"/>
    <property type="match status" value="1"/>
</dbReference>
<evidence type="ECO:0000256" key="1">
    <source>
        <dbReference type="ARBA" id="ARBA00004141"/>
    </source>
</evidence>
<organism evidence="10">
    <name type="scientific">uncultured spirochete</name>
    <dbReference type="NCBI Taxonomy" id="156406"/>
    <lineage>
        <taxon>Bacteria</taxon>
        <taxon>Pseudomonadati</taxon>
        <taxon>Spirochaetota</taxon>
        <taxon>Spirochaetia</taxon>
        <taxon>Spirochaetales</taxon>
        <taxon>environmental samples</taxon>
    </lineage>
</organism>
<dbReference type="Gene3D" id="1.20.1510.10">
    <property type="entry name" value="Cation efflux protein transmembrane domain"/>
    <property type="match status" value="2"/>
</dbReference>
<dbReference type="SUPFAM" id="SSF160240">
    <property type="entry name" value="Cation efflux protein cytoplasmic domain-like"/>
    <property type="match status" value="1"/>
</dbReference>
<evidence type="ECO:0000259" key="9">
    <source>
        <dbReference type="Pfam" id="PF16916"/>
    </source>
</evidence>
<dbReference type="InterPro" id="IPR058533">
    <property type="entry name" value="Cation_efflux_TM"/>
</dbReference>
<dbReference type="InterPro" id="IPR027469">
    <property type="entry name" value="Cation_efflux_TMD_sf"/>
</dbReference>
<dbReference type="EMBL" id="FWDO01000007">
    <property type="protein sequence ID" value="SLM19803.1"/>
    <property type="molecule type" value="Genomic_DNA"/>
</dbReference>
<evidence type="ECO:0000259" key="8">
    <source>
        <dbReference type="Pfam" id="PF01545"/>
    </source>
</evidence>
<evidence type="ECO:0000256" key="3">
    <source>
        <dbReference type="ARBA" id="ARBA00022448"/>
    </source>
</evidence>
<evidence type="ECO:0000256" key="4">
    <source>
        <dbReference type="ARBA" id="ARBA00022692"/>
    </source>
</evidence>
<dbReference type="PANTHER" id="PTHR43840">
    <property type="entry name" value="MITOCHONDRIAL METAL TRANSPORTER 1-RELATED"/>
    <property type="match status" value="1"/>
</dbReference>
<proteinExistence type="inferred from homology"/>
<gene>
    <name evidence="10" type="ORF">SPIRO4BDMA_70227</name>
</gene>
<dbReference type="Gene3D" id="3.30.70.1350">
    <property type="entry name" value="Cation efflux protein, cytoplasmic domain"/>
    <property type="match status" value="1"/>
</dbReference>
<sequence length="194" mass="21326">MLESSKKLGYTEGIVSIIVNTLLFGIKIWVGLAASSVAMTADAWHTLSDTLTSLIADGWHHRSDALASLMIVVGAIAGKYVWWIDGALGIGVSALIVYAAYDIAKTAFNALMGENASPDFSERIKKIAGEASPELKDIHHIHMHRYGDHLEITLHARLNENTKILDAHNFSTKLEQELRKELNADTTVHIEPEK</sequence>
<keyword evidence="6 7" id="KW-0472">Membrane</keyword>
<dbReference type="Pfam" id="PF16916">
    <property type="entry name" value="ZT_dimer"/>
    <property type="match status" value="1"/>
</dbReference>
<dbReference type="InterPro" id="IPR050291">
    <property type="entry name" value="CDF_Transporter"/>
</dbReference>
<dbReference type="SUPFAM" id="SSF161111">
    <property type="entry name" value="Cation efflux protein transmembrane domain-like"/>
    <property type="match status" value="2"/>
</dbReference>
<feature type="transmembrane region" description="Helical" evidence="7">
    <location>
        <begin position="12"/>
        <end position="30"/>
    </location>
</feature>
<dbReference type="Pfam" id="PF01545">
    <property type="entry name" value="Cation_efflux"/>
    <property type="match status" value="1"/>
</dbReference>
<comment type="similarity">
    <text evidence="2">Belongs to the cation diffusion facilitator (CDF) transporter (TC 2.A.4) family.</text>
</comment>
<keyword evidence="3" id="KW-0813">Transport</keyword>
<feature type="transmembrane region" description="Helical" evidence="7">
    <location>
        <begin position="80"/>
        <end position="101"/>
    </location>
</feature>
<feature type="domain" description="Cation efflux protein cytoplasmic" evidence="9">
    <location>
        <begin position="118"/>
        <end position="193"/>
    </location>
</feature>
<dbReference type="GO" id="GO:0016020">
    <property type="term" value="C:membrane"/>
    <property type="evidence" value="ECO:0007669"/>
    <property type="project" value="UniProtKB-SubCell"/>
</dbReference>
<name>A0A3P3XUZ1_9SPIR</name>
<dbReference type="PANTHER" id="PTHR43840:SF15">
    <property type="entry name" value="MITOCHONDRIAL METAL TRANSPORTER 1-RELATED"/>
    <property type="match status" value="1"/>
</dbReference>
<dbReference type="GO" id="GO:0008324">
    <property type="term" value="F:monoatomic cation transmembrane transporter activity"/>
    <property type="evidence" value="ECO:0007669"/>
    <property type="project" value="InterPro"/>
</dbReference>
<accession>A0A3P3XUZ1</accession>
<dbReference type="AlphaFoldDB" id="A0A3P3XUZ1"/>